<dbReference type="Proteomes" id="UP001530377">
    <property type="component" value="Unassembled WGS sequence"/>
</dbReference>
<reference evidence="1 2" key="1">
    <citation type="submission" date="2024-10" db="EMBL/GenBank/DDBJ databases">
        <title>Updated reference genomes for cyclostephanoid diatoms.</title>
        <authorList>
            <person name="Roberts W.R."/>
            <person name="Alverson A.J."/>
        </authorList>
    </citation>
    <scope>NUCLEOTIDE SEQUENCE [LARGE SCALE GENOMIC DNA]</scope>
    <source>
        <strain evidence="1 2">AJA228-03</strain>
    </source>
</reference>
<accession>A0ABD3RZ80</accession>
<keyword evidence="2" id="KW-1185">Reference proteome</keyword>
<gene>
    <name evidence="1" type="ORF">ACHAXA_001475</name>
</gene>
<dbReference type="AlphaFoldDB" id="A0ABD3RZ80"/>
<sequence length="132" mass="14804">MSVDPVLAQGFTIAMESGASVVRSIERILVNCDDEVAFASSSNAAPNYRPDLLRDELLQRSIRRERRLLRLLRSTELVQRMAQPSGFGSILSTWILRPVIKLCPEAVKMKVFDLVIRYSLGLTGGREIDKIT</sequence>
<dbReference type="EMBL" id="JALLPB020000103">
    <property type="protein sequence ID" value="KAL3817468.1"/>
    <property type="molecule type" value="Genomic_DNA"/>
</dbReference>
<name>A0ABD3RZ80_9STRA</name>
<protein>
    <submittedName>
        <fullName evidence="1">Uncharacterized protein</fullName>
    </submittedName>
</protein>
<evidence type="ECO:0000313" key="2">
    <source>
        <dbReference type="Proteomes" id="UP001530377"/>
    </source>
</evidence>
<organism evidence="1 2">
    <name type="scientific">Cyclostephanos tholiformis</name>
    <dbReference type="NCBI Taxonomy" id="382380"/>
    <lineage>
        <taxon>Eukaryota</taxon>
        <taxon>Sar</taxon>
        <taxon>Stramenopiles</taxon>
        <taxon>Ochrophyta</taxon>
        <taxon>Bacillariophyta</taxon>
        <taxon>Coscinodiscophyceae</taxon>
        <taxon>Thalassiosirophycidae</taxon>
        <taxon>Stephanodiscales</taxon>
        <taxon>Stephanodiscaceae</taxon>
        <taxon>Cyclostephanos</taxon>
    </lineage>
</organism>
<proteinExistence type="predicted"/>
<comment type="caution">
    <text evidence="1">The sequence shown here is derived from an EMBL/GenBank/DDBJ whole genome shotgun (WGS) entry which is preliminary data.</text>
</comment>
<evidence type="ECO:0000313" key="1">
    <source>
        <dbReference type="EMBL" id="KAL3817468.1"/>
    </source>
</evidence>